<dbReference type="SUPFAM" id="SSF55068">
    <property type="entry name" value="Peptide methionine sulfoxide reductase"/>
    <property type="match status" value="1"/>
</dbReference>
<dbReference type="InterPro" id="IPR002579">
    <property type="entry name" value="Met_Sox_Rdtase_MsrB_dom"/>
</dbReference>
<comment type="catalytic activity">
    <reaction evidence="6 8">
        <text>[thioredoxin]-disulfide + L-methionine + H2O = L-methionine (S)-S-oxide + [thioredoxin]-dithiol</text>
        <dbReference type="Rhea" id="RHEA:19993"/>
        <dbReference type="Rhea" id="RHEA-COMP:10698"/>
        <dbReference type="Rhea" id="RHEA-COMP:10700"/>
        <dbReference type="ChEBI" id="CHEBI:15377"/>
        <dbReference type="ChEBI" id="CHEBI:29950"/>
        <dbReference type="ChEBI" id="CHEBI:50058"/>
        <dbReference type="ChEBI" id="CHEBI:57844"/>
        <dbReference type="ChEBI" id="CHEBI:58772"/>
        <dbReference type="EC" id="1.8.4.11"/>
    </reaction>
</comment>
<dbReference type="AlphaFoldDB" id="A0A174BVH1"/>
<dbReference type="PROSITE" id="PS51790">
    <property type="entry name" value="MSRB"/>
    <property type="match status" value="1"/>
</dbReference>
<accession>A0A174BVH1</accession>
<reference evidence="10 11" key="1">
    <citation type="submission" date="2015-09" db="EMBL/GenBank/DDBJ databases">
        <authorList>
            <consortium name="Pathogen Informatics"/>
        </authorList>
    </citation>
    <scope>NUCLEOTIDE SEQUENCE [LARGE SCALE GENOMIC DNA]</scope>
    <source>
        <strain evidence="10 11">2789STDY5834856</strain>
    </source>
</reference>
<dbReference type="Gene3D" id="2.170.150.20">
    <property type="entry name" value="Peptide methionine sulfoxide reductase"/>
    <property type="match status" value="1"/>
</dbReference>
<dbReference type="Proteomes" id="UP000095594">
    <property type="component" value="Unassembled WGS sequence"/>
</dbReference>
<sequence length="318" mass="36622">MSNIKKAIFAGGCFWCMVKPFDKYDGVSSVIVGYTGGNIENPTYEQVCNMKTGHYEAVEITYDEEKVSYKELLEAFFKSIDPTDDGGQFYDRGDSYKTAIFYQDENQKRIAEDYIKEIDNSKRFDNPVVTKILKSEKFYPAEDYHQDYYKKNPFKYNVYYKGSGRKEFVESAWKKSEEEKLALKDKLTDIQYRVTQLNATEAPYNNEYNDNYEEGIYVDVVDGKPLFSSKDKFNSGCGWPAFSKPINGGYIKEIEDLSHGMIRTEVRSTNADSHLGHVFNDGPTEFGGLRYCINSASLKFIPKCDMEKEGYGKYLDLI</sequence>
<keyword evidence="3" id="KW-0511">Multifunctional enzyme</keyword>
<protein>
    <recommendedName>
        <fullName evidence="7 8">Multifunctional fusion protein</fullName>
    </recommendedName>
    <domain>
        <recommendedName>
            <fullName evidence="8">Peptide methionine sulfoxide reductase MsrA</fullName>
            <shortName evidence="8">Protein-methionine-S-oxide reductase</shortName>
            <ecNumber evidence="8">1.8.4.11</ecNumber>
        </recommendedName>
        <alternativeName>
            <fullName evidence="8">Peptide-methionine (S)-S-oxide reductase</fullName>
            <shortName evidence="8">Peptide Met(O) reductase</shortName>
        </alternativeName>
    </domain>
    <domain>
        <recommendedName>
            <fullName evidence="7">Peptide methionine sulfoxide reductase MsrB</fullName>
            <ecNumber evidence="7">1.8.4.12</ecNumber>
        </recommendedName>
        <alternativeName>
            <fullName evidence="7">Peptide-methionine (R)-S-oxide reductase</fullName>
        </alternativeName>
    </domain>
</protein>
<dbReference type="PANTHER" id="PTHR43774:SF1">
    <property type="entry name" value="PEPTIDE METHIONINE SULFOXIDE REDUCTASE MSRA 2"/>
    <property type="match status" value="1"/>
</dbReference>
<comment type="similarity">
    <text evidence="7">Belongs to the MsrB Met sulfoxide reductase family.</text>
</comment>
<dbReference type="RefSeq" id="WP_055264266.1">
    <property type="nucleotide sequence ID" value="NZ_CABIXQ010000004.1"/>
</dbReference>
<proteinExistence type="inferred from homology"/>
<feature type="active site" evidence="8">
    <location>
        <position position="13"/>
    </location>
</feature>
<feature type="domain" description="MsrB" evidence="9">
    <location>
        <begin position="180"/>
        <end position="303"/>
    </location>
</feature>
<keyword evidence="2 7" id="KW-0560">Oxidoreductase</keyword>
<evidence type="ECO:0000313" key="11">
    <source>
        <dbReference type="Proteomes" id="UP000095594"/>
    </source>
</evidence>
<evidence type="ECO:0000313" key="10">
    <source>
        <dbReference type="EMBL" id="CUO03650.1"/>
    </source>
</evidence>
<dbReference type="NCBIfam" id="TIGR00401">
    <property type="entry name" value="msrA"/>
    <property type="match status" value="1"/>
</dbReference>
<comment type="caution">
    <text evidence="7">Lacks conserved residue(s) required for the propagation of feature annotation.</text>
</comment>
<dbReference type="GO" id="GO:0008113">
    <property type="term" value="F:peptide-methionine (S)-S-oxide reductase activity"/>
    <property type="evidence" value="ECO:0007669"/>
    <property type="project" value="UniProtKB-UniRule"/>
</dbReference>
<evidence type="ECO:0000256" key="7">
    <source>
        <dbReference type="HAMAP-Rule" id="MF_01400"/>
    </source>
</evidence>
<dbReference type="Pfam" id="PF01625">
    <property type="entry name" value="PMSR"/>
    <property type="match status" value="1"/>
</dbReference>
<evidence type="ECO:0000256" key="6">
    <source>
        <dbReference type="ARBA" id="ARBA00048782"/>
    </source>
</evidence>
<dbReference type="Gene3D" id="3.30.1060.10">
    <property type="entry name" value="Peptide methionine sulphoxide reductase MsrA"/>
    <property type="match status" value="1"/>
</dbReference>
<feature type="active site" description="Nucleophile" evidence="7">
    <location>
        <position position="292"/>
    </location>
</feature>
<dbReference type="HAMAP" id="MF_01401">
    <property type="entry name" value="MsrA"/>
    <property type="match status" value="1"/>
</dbReference>
<organism evidence="10 11">
    <name type="scientific">Clostridium disporicum</name>
    <dbReference type="NCBI Taxonomy" id="84024"/>
    <lineage>
        <taxon>Bacteria</taxon>
        <taxon>Bacillati</taxon>
        <taxon>Bacillota</taxon>
        <taxon>Clostridia</taxon>
        <taxon>Eubacteriales</taxon>
        <taxon>Clostridiaceae</taxon>
        <taxon>Clostridium</taxon>
    </lineage>
</organism>
<comment type="catalytic activity">
    <reaction evidence="5 7">
        <text>L-methionyl-[protein] + [thioredoxin]-disulfide + H2O = L-methionyl-(R)-S-oxide-[protein] + [thioredoxin]-dithiol</text>
        <dbReference type="Rhea" id="RHEA:24164"/>
        <dbReference type="Rhea" id="RHEA-COMP:10698"/>
        <dbReference type="Rhea" id="RHEA-COMP:10700"/>
        <dbReference type="Rhea" id="RHEA-COMP:12313"/>
        <dbReference type="Rhea" id="RHEA-COMP:12314"/>
        <dbReference type="ChEBI" id="CHEBI:15377"/>
        <dbReference type="ChEBI" id="CHEBI:16044"/>
        <dbReference type="ChEBI" id="CHEBI:29950"/>
        <dbReference type="ChEBI" id="CHEBI:45764"/>
        <dbReference type="ChEBI" id="CHEBI:50058"/>
        <dbReference type="EC" id="1.8.4.12"/>
    </reaction>
</comment>
<dbReference type="InterPro" id="IPR002569">
    <property type="entry name" value="Met_Sox_Rdtase_MsrA_dom"/>
</dbReference>
<dbReference type="FunFam" id="2.170.150.20:FF:000003">
    <property type="entry name" value="Peptide methionine sulfoxide reductase MsrB"/>
    <property type="match status" value="1"/>
</dbReference>
<dbReference type="GO" id="GO:0033744">
    <property type="term" value="F:L-methionine:thioredoxin-disulfide S-oxidoreductase activity"/>
    <property type="evidence" value="ECO:0007669"/>
    <property type="project" value="RHEA"/>
</dbReference>
<gene>
    <name evidence="10" type="primary">msrAB1</name>
    <name evidence="8" type="synonym">msrA</name>
    <name evidence="7" type="synonym">msrB</name>
    <name evidence="10" type="ORF">ERS852471_00858</name>
</gene>
<comment type="similarity">
    <text evidence="1 8">Belongs to the MsrA Met sulfoxide reductase family.</text>
</comment>
<dbReference type="InterPro" id="IPR036509">
    <property type="entry name" value="Met_Sox_Rdtase_MsrA_sf"/>
</dbReference>
<dbReference type="Pfam" id="PF01641">
    <property type="entry name" value="SelR"/>
    <property type="match status" value="1"/>
</dbReference>
<evidence type="ECO:0000256" key="3">
    <source>
        <dbReference type="ARBA" id="ARBA00023268"/>
    </source>
</evidence>
<evidence type="ECO:0000256" key="8">
    <source>
        <dbReference type="HAMAP-Rule" id="MF_01401"/>
    </source>
</evidence>
<evidence type="ECO:0000256" key="2">
    <source>
        <dbReference type="ARBA" id="ARBA00023002"/>
    </source>
</evidence>
<name>A0A174BVH1_9CLOT</name>
<dbReference type="HAMAP" id="MF_01400">
    <property type="entry name" value="MsrB"/>
    <property type="match status" value="1"/>
</dbReference>
<evidence type="ECO:0000256" key="4">
    <source>
        <dbReference type="ARBA" id="ARBA00047806"/>
    </source>
</evidence>
<dbReference type="InterPro" id="IPR011057">
    <property type="entry name" value="Mss4-like_sf"/>
</dbReference>
<dbReference type="SUPFAM" id="SSF51316">
    <property type="entry name" value="Mss4-like"/>
    <property type="match status" value="1"/>
</dbReference>
<comment type="function">
    <text evidence="8">Has an important function as a repair enzyme for proteins that have been inactivated by oxidation. Catalyzes the reversible oxidation-reduction of methionine sulfoxide in proteins to methionine.</text>
</comment>
<dbReference type="EC" id="1.8.4.11" evidence="8"/>
<dbReference type="PANTHER" id="PTHR43774">
    <property type="entry name" value="PEPTIDE METHIONINE SULFOXIDE REDUCTASE"/>
    <property type="match status" value="1"/>
</dbReference>
<dbReference type="EMBL" id="CYZX01000004">
    <property type="protein sequence ID" value="CUO03650.1"/>
    <property type="molecule type" value="Genomic_DNA"/>
</dbReference>
<evidence type="ECO:0000256" key="5">
    <source>
        <dbReference type="ARBA" id="ARBA00048488"/>
    </source>
</evidence>
<dbReference type="EC" id="1.8.4.12" evidence="7"/>
<evidence type="ECO:0000259" key="9">
    <source>
        <dbReference type="PROSITE" id="PS51790"/>
    </source>
</evidence>
<comment type="catalytic activity">
    <reaction evidence="4 8">
        <text>L-methionyl-[protein] + [thioredoxin]-disulfide + H2O = L-methionyl-(S)-S-oxide-[protein] + [thioredoxin]-dithiol</text>
        <dbReference type="Rhea" id="RHEA:14217"/>
        <dbReference type="Rhea" id="RHEA-COMP:10698"/>
        <dbReference type="Rhea" id="RHEA-COMP:10700"/>
        <dbReference type="Rhea" id="RHEA-COMP:12313"/>
        <dbReference type="Rhea" id="RHEA-COMP:12315"/>
        <dbReference type="ChEBI" id="CHEBI:15377"/>
        <dbReference type="ChEBI" id="CHEBI:16044"/>
        <dbReference type="ChEBI" id="CHEBI:29950"/>
        <dbReference type="ChEBI" id="CHEBI:44120"/>
        <dbReference type="ChEBI" id="CHEBI:50058"/>
        <dbReference type="EC" id="1.8.4.11"/>
    </reaction>
</comment>
<dbReference type="OrthoDB" id="4174719at2"/>
<dbReference type="GO" id="GO:0033743">
    <property type="term" value="F:peptide-methionine (R)-S-oxide reductase activity"/>
    <property type="evidence" value="ECO:0007669"/>
    <property type="project" value="UniProtKB-UniRule"/>
</dbReference>
<evidence type="ECO:0000256" key="1">
    <source>
        <dbReference type="ARBA" id="ARBA00005591"/>
    </source>
</evidence>
<dbReference type="NCBIfam" id="TIGR00357">
    <property type="entry name" value="peptide-methionine (R)-S-oxide reductase MsrB"/>
    <property type="match status" value="1"/>
</dbReference>